<evidence type="ECO:0000313" key="4">
    <source>
        <dbReference type="Proteomes" id="UP000317863"/>
    </source>
</evidence>
<feature type="domain" description="Alpha/beta hydrolase fold-5" evidence="2">
    <location>
        <begin position="117"/>
        <end position="280"/>
    </location>
</feature>
<sequence length="295" mass="32774">MRENKSSKIRKRKNKKESKYDTFSLTMELKTPLITEEELEKEKKEAEARKRKIAMKKIKKVVLAILVLVILAGGFWISDSYKPGQKALEALKSDEEVTVIEGKVTEFMPNQNKSNTGIIIYPGAKVEGNAYATLARKLAEKGYPVYTVDMPFNIAILSSKSAENIINEKTDIKNWVIVGHSLGGVAATTAAENIDSIKGLVYLASYPSNDNIKDNGVKVLSISGSKDGVIDFKKLVDSEKYLPNDTEYVEIEGGNHCQFGDYGHQKGDNKAVISEEEQQNITVDSIDSFINKNMI</sequence>
<dbReference type="InterPro" id="IPR029058">
    <property type="entry name" value="AB_hydrolase_fold"/>
</dbReference>
<keyword evidence="1" id="KW-1133">Transmembrane helix</keyword>
<evidence type="ECO:0000259" key="2">
    <source>
        <dbReference type="Pfam" id="PF12695"/>
    </source>
</evidence>
<dbReference type="Pfam" id="PF12695">
    <property type="entry name" value="Abhydrolase_5"/>
    <property type="match status" value="1"/>
</dbReference>
<dbReference type="GO" id="GO:0016787">
    <property type="term" value="F:hydrolase activity"/>
    <property type="evidence" value="ECO:0007669"/>
    <property type="project" value="UniProtKB-KW"/>
</dbReference>
<protein>
    <submittedName>
        <fullName evidence="3">Alpha/beta hydrolase</fullName>
    </submittedName>
</protein>
<feature type="transmembrane region" description="Helical" evidence="1">
    <location>
        <begin position="61"/>
        <end position="78"/>
    </location>
</feature>
<keyword evidence="1" id="KW-0812">Transmembrane</keyword>
<dbReference type="Gene3D" id="3.40.50.1820">
    <property type="entry name" value="alpha/beta hydrolase"/>
    <property type="match status" value="1"/>
</dbReference>
<evidence type="ECO:0000313" key="3">
    <source>
        <dbReference type="EMBL" id="TQQ85814.1"/>
    </source>
</evidence>
<dbReference type="OrthoDB" id="9780932at2"/>
<dbReference type="EMBL" id="SGJB01000001">
    <property type="protein sequence ID" value="TQQ85814.1"/>
    <property type="molecule type" value="Genomic_DNA"/>
</dbReference>
<dbReference type="SUPFAM" id="SSF53474">
    <property type="entry name" value="alpha/beta-Hydrolases"/>
    <property type="match status" value="1"/>
</dbReference>
<dbReference type="Proteomes" id="UP000317863">
    <property type="component" value="Unassembled WGS sequence"/>
</dbReference>
<accession>A0A544QYN0</accession>
<keyword evidence="1" id="KW-0472">Membrane</keyword>
<evidence type="ECO:0000256" key="1">
    <source>
        <dbReference type="SAM" id="Phobius"/>
    </source>
</evidence>
<dbReference type="AlphaFoldDB" id="A0A544QYN0"/>
<dbReference type="InterPro" id="IPR029059">
    <property type="entry name" value="AB_hydrolase_5"/>
</dbReference>
<organism evidence="3 4">
    <name type="scientific">Peptacetobacter hominis</name>
    <dbReference type="NCBI Taxonomy" id="2743610"/>
    <lineage>
        <taxon>Bacteria</taxon>
        <taxon>Bacillati</taxon>
        <taxon>Bacillota</taxon>
        <taxon>Clostridia</taxon>
        <taxon>Peptostreptococcales</taxon>
        <taxon>Peptostreptococcaceae</taxon>
        <taxon>Peptacetobacter</taxon>
    </lineage>
</organism>
<proteinExistence type="predicted"/>
<keyword evidence="4" id="KW-1185">Reference proteome</keyword>
<keyword evidence="3" id="KW-0378">Hydrolase</keyword>
<comment type="caution">
    <text evidence="3">The sequence shown here is derived from an EMBL/GenBank/DDBJ whole genome shotgun (WGS) entry which is preliminary data.</text>
</comment>
<dbReference type="RefSeq" id="WP_142535041.1">
    <property type="nucleotide sequence ID" value="NZ_SGJB01000001.1"/>
</dbReference>
<gene>
    <name evidence="3" type="ORF">EXD82_00960</name>
</gene>
<reference evidence="3 4" key="1">
    <citation type="submission" date="2019-02" db="EMBL/GenBank/DDBJ databases">
        <title>Peptostreptococcaceae bacterium ZHW00191 nov., a new bacterium isolated from the human gut.</title>
        <authorList>
            <person name="Zhou H.-W."/>
            <person name="Chen X.-J."/>
        </authorList>
    </citation>
    <scope>NUCLEOTIDE SEQUENCE [LARGE SCALE GENOMIC DNA]</scope>
    <source>
        <strain evidence="3 4">ZHW00191</strain>
    </source>
</reference>
<name>A0A544QYN0_9FIRM</name>